<reference evidence="1 2" key="1">
    <citation type="submission" date="2023-01" db="EMBL/GenBank/DDBJ databases">
        <title>Analysis of 21 Apiospora genomes using comparative genomics revels a genus with tremendous synthesis potential of carbohydrate active enzymes and secondary metabolites.</title>
        <authorList>
            <person name="Sorensen T."/>
        </authorList>
    </citation>
    <scope>NUCLEOTIDE SEQUENCE [LARGE SCALE GENOMIC DNA]</scope>
    <source>
        <strain evidence="1 2">CBS 114990</strain>
    </source>
</reference>
<gene>
    <name evidence="1" type="ORF">PG997_000442</name>
</gene>
<protein>
    <submittedName>
        <fullName evidence="1">Uncharacterized protein</fullName>
    </submittedName>
</protein>
<accession>A0ABR1XAX4</accession>
<evidence type="ECO:0000313" key="2">
    <source>
        <dbReference type="Proteomes" id="UP001433268"/>
    </source>
</evidence>
<name>A0ABR1XAX4_9PEZI</name>
<comment type="caution">
    <text evidence="1">The sequence shown here is derived from an EMBL/GenBank/DDBJ whole genome shotgun (WGS) entry which is preliminary data.</text>
</comment>
<dbReference type="EMBL" id="JAQQWN010000002">
    <property type="protein sequence ID" value="KAK8093757.1"/>
    <property type="molecule type" value="Genomic_DNA"/>
</dbReference>
<keyword evidence="2" id="KW-1185">Reference proteome</keyword>
<evidence type="ECO:0000313" key="1">
    <source>
        <dbReference type="EMBL" id="KAK8093757.1"/>
    </source>
</evidence>
<sequence length="115" mass="12069">MELCFAPGFDAEAALRGLKDVRDRGDREVLRKRPSAVAVSELRVPAVRVADTVWAAAAAGLVPKDVGSLAESHWEHEPGLRLVVAPAQEAELPAEPGIGTLVAGGSVVPELETPK</sequence>
<dbReference type="GeneID" id="92037817"/>
<proteinExistence type="predicted"/>
<dbReference type="Proteomes" id="UP001433268">
    <property type="component" value="Unassembled WGS sequence"/>
</dbReference>
<dbReference type="RefSeq" id="XP_066674530.1">
    <property type="nucleotide sequence ID" value="XM_066804757.1"/>
</dbReference>
<organism evidence="1 2">
    <name type="scientific">Apiospora hydei</name>
    <dbReference type="NCBI Taxonomy" id="1337664"/>
    <lineage>
        <taxon>Eukaryota</taxon>
        <taxon>Fungi</taxon>
        <taxon>Dikarya</taxon>
        <taxon>Ascomycota</taxon>
        <taxon>Pezizomycotina</taxon>
        <taxon>Sordariomycetes</taxon>
        <taxon>Xylariomycetidae</taxon>
        <taxon>Amphisphaeriales</taxon>
        <taxon>Apiosporaceae</taxon>
        <taxon>Apiospora</taxon>
    </lineage>
</organism>